<evidence type="ECO:0000256" key="1">
    <source>
        <dbReference type="ARBA" id="ARBA00022555"/>
    </source>
</evidence>
<protein>
    <recommendedName>
        <fullName evidence="7">tRNA/rRNA methyltransferase SpoU type domain-containing protein</fullName>
    </recommendedName>
</protein>
<dbReference type="InParanoid" id="C1E8J5"/>
<dbReference type="KEGG" id="mis:MICPUN_76111"/>
<dbReference type="EMBL" id="CP001327">
    <property type="protein sequence ID" value="ACO64163.1"/>
    <property type="molecule type" value="Genomic_DNA"/>
</dbReference>
<dbReference type="GO" id="GO:0000049">
    <property type="term" value="F:tRNA binding"/>
    <property type="evidence" value="ECO:0007669"/>
    <property type="project" value="UniProtKB-KW"/>
</dbReference>
<keyword evidence="6" id="KW-0694">RNA-binding</keyword>
<dbReference type="InterPro" id="IPR029028">
    <property type="entry name" value="Alpha/beta_knot_MTases"/>
</dbReference>
<evidence type="ECO:0000256" key="2">
    <source>
        <dbReference type="ARBA" id="ARBA00022603"/>
    </source>
</evidence>
<dbReference type="PANTHER" id="PTHR43453:SF1">
    <property type="entry name" value="TRNA_RRNA METHYLTRANSFERASE SPOU TYPE DOMAIN-CONTAINING PROTEIN"/>
    <property type="match status" value="1"/>
</dbReference>
<keyword evidence="5" id="KW-0819">tRNA processing</keyword>
<evidence type="ECO:0000313" key="9">
    <source>
        <dbReference type="Proteomes" id="UP000002009"/>
    </source>
</evidence>
<accession>C1E8J5</accession>
<dbReference type="PANTHER" id="PTHR43453">
    <property type="entry name" value="RRNA METHYLASE-LIKE"/>
    <property type="match status" value="1"/>
</dbReference>
<dbReference type="RefSeq" id="XP_002502905.1">
    <property type="nucleotide sequence ID" value="XM_002502859.1"/>
</dbReference>
<dbReference type="GO" id="GO:0002938">
    <property type="term" value="P:tRNA guanine ribose methylation"/>
    <property type="evidence" value="ECO:0007669"/>
    <property type="project" value="TreeGrafter"/>
</dbReference>
<dbReference type="GO" id="GO:0008173">
    <property type="term" value="F:RNA methyltransferase activity"/>
    <property type="evidence" value="ECO:0007669"/>
    <property type="project" value="InterPro"/>
</dbReference>
<keyword evidence="4" id="KW-0949">S-adenosyl-L-methionine</keyword>
<evidence type="ECO:0000259" key="7">
    <source>
        <dbReference type="Pfam" id="PF00588"/>
    </source>
</evidence>
<feature type="non-terminal residue" evidence="8">
    <location>
        <position position="234"/>
    </location>
</feature>
<dbReference type="Gene3D" id="3.40.1280.10">
    <property type="match status" value="1"/>
</dbReference>
<dbReference type="Proteomes" id="UP000002009">
    <property type="component" value="Chromosome 6"/>
</dbReference>
<dbReference type="InterPro" id="IPR001537">
    <property type="entry name" value="SpoU_MeTrfase"/>
</dbReference>
<keyword evidence="1" id="KW-0820">tRNA-binding</keyword>
<dbReference type="eggNOG" id="KOG0838">
    <property type="taxonomic scope" value="Eukaryota"/>
</dbReference>
<keyword evidence="2" id="KW-0489">Methyltransferase</keyword>
<proteinExistence type="predicted"/>
<feature type="domain" description="tRNA/rRNA methyltransferase SpoU type" evidence="7">
    <location>
        <begin position="50"/>
        <end position="186"/>
    </location>
</feature>
<keyword evidence="9" id="KW-1185">Reference proteome</keyword>
<dbReference type="AlphaFoldDB" id="C1E8J5"/>
<evidence type="ECO:0000256" key="4">
    <source>
        <dbReference type="ARBA" id="ARBA00022691"/>
    </source>
</evidence>
<reference evidence="8 9" key="1">
    <citation type="journal article" date="2009" name="Science">
        <title>Green evolution and dynamic adaptations revealed by genomes of the marine picoeukaryotes Micromonas.</title>
        <authorList>
            <person name="Worden A.Z."/>
            <person name="Lee J.H."/>
            <person name="Mock T."/>
            <person name="Rouze P."/>
            <person name="Simmons M.P."/>
            <person name="Aerts A.L."/>
            <person name="Allen A.E."/>
            <person name="Cuvelier M.L."/>
            <person name="Derelle E."/>
            <person name="Everett M.V."/>
            <person name="Foulon E."/>
            <person name="Grimwood J."/>
            <person name="Gundlach H."/>
            <person name="Henrissat B."/>
            <person name="Napoli C."/>
            <person name="McDonald S.M."/>
            <person name="Parker M.S."/>
            <person name="Rombauts S."/>
            <person name="Salamov A."/>
            <person name="Von Dassow P."/>
            <person name="Badger J.H."/>
            <person name="Coutinho P.M."/>
            <person name="Demir E."/>
            <person name="Dubchak I."/>
            <person name="Gentemann C."/>
            <person name="Eikrem W."/>
            <person name="Gready J.E."/>
            <person name="John U."/>
            <person name="Lanier W."/>
            <person name="Lindquist E.A."/>
            <person name="Lucas S."/>
            <person name="Mayer K.F."/>
            <person name="Moreau H."/>
            <person name="Not F."/>
            <person name="Otillar R."/>
            <person name="Panaud O."/>
            <person name="Pangilinan J."/>
            <person name="Paulsen I."/>
            <person name="Piegu B."/>
            <person name="Poliakov A."/>
            <person name="Robbens S."/>
            <person name="Schmutz J."/>
            <person name="Toulza E."/>
            <person name="Wyss T."/>
            <person name="Zelensky A."/>
            <person name="Zhou K."/>
            <person name="Armbrust E.V."/>
            <person name="Bhattacharya D."/>
            <person name="Goodenough U.W."/>
            <person name="Van de Peer Y."/>
            <person name="Grigoriev I.V."/>
        </authorList>
    </citation>
    <scope>NUCLEOTIDE SEQUENCE [LARGE SCALE GENOMIC DNA]</scope>
    <source>
        <strain evidence="9">RCC299 / NOUM17</strain>
    </source>
</reference>
<dbReference type="GeneID" id="8244193"/>
<dbReference type="OrthoDB" id="241340at2759"/>
<dbReference type="OMA" id="KIPMVGF"/>
<organism evidence="8 9">
    <name type="scientific">Micromonas commoda (strain RCC299 / NOUM17 / CCMP2709)</name>
    <name type="common">Picoplanktonic green alga</name>
    <dbReference type="NCBI Taxonomy" id="296587"/>
    <lineage>
        <taxon>Eukaryota</taxon>
        <taxon>Viridiplantae</taxon>
        <taxon>Chlorophyta</taxon>
        <taxon>Mamiellophyceae</taxon>
        <taxon>Mamiellales</taxon>
        <taxon>Mamiellaceae</taxon>
        <taxon>Micromonas</taxon>
    </lineage>
</organism>
<dbReference type="FunCoup" id="C1E8J5">
    <property type="interactions" value="384"/>
</dbReference>
<evidence type="ECO:0000256" key="5">
    <source>
        <dbReference type="ARBA" id="ARBA00022694"/>
    </source>
</evidence>
<name>C1E8J5_MICCC</name>
<sequence length="234" mass="26134">FPYLHDSFCFDGKECTTEGLTRAFEPQVSEERIARLDAVVQQRSFDLMPILEGVYDIGNVLAVCRSTEALGIGSLGVISDAGLAFKQSGRTSGGAVKWTNLEQWRSTEEAIREVKARGYRVLTTVFEGGHPLEHYDWTVPTAVILGNERDGVSDEAKRLADGGVYISMNGFTESLNVSVASSMIMHHAVQDRTRRLGSHGNLSEREKETLRAVYLARLVPRYQKHGYLRQLLER</sequence>
<feature type="non-terminal residue" evidence="8">
    <location>
        <position position="1"/>
    </location>
</feature>
<dbReference type="CDD" id="cd18092">
    <property type="entry name" value="SpoU-like_TrmH"/>
    <property type="match status" value="1"/>
</dbReference>
<evidence type="ECO:0000256" key="3">
    <source>
        <dbReference type="ARBA" id="ARBA00022679"/>
    </source>
</evidence>
<dbReference type="InterPro" id="IPR033671">
    <property type="entry name" value="TrmH"/>
</dbReference>
<gene>
    <name evidence="8" type="ORF">MICPUN_76111</name>
</gene>
<evidence type="ECO:0000313" key="8">
    <source>
        <dbReference type="EMBL" id="ACO64163.1"/>
    </source>
</evidence>
<dbReference type="Pfam" id="PF00588">
    <property type="entry name" value="SpoU_methylase"/>
    <property type="match status" value="1"/>
</dbReference>
<dbReference type="STRING" id="296587.C1E8J5"/>
<evidence type="ECO:0000256" key="6">
    <source>
        <dbReference type="ARBA" id="ARBA00022884"/>
    </source>
</evidence>
<keyword evidence="3" id="KW-0808">Transferase</keyword>
<dbReference type="SUPFAM" id="SSF75217">
    <property type="entry name" value="alpha/beta knot"/>
    <property type="match status" value="1"/>
</dbReference>
<dbReference type="InterPro" id="IPR029026">
    <property type="entry name" value="tRNA_m1G_MTases_N"/>
</dbReference>